<evidence type="ECO:0008006" key="3">
    <source>
        <dbReference type="Google" id="ProtNLM"/>
    </source>
</evidence>
<keyword evidence="2" id="KW-1185">Reference proteome</keyword>
<comment type="caution">
    <text evidence="1">The sequence shown here is derived from an EMBL/GenBank/DDBJ whole genome shotgun (WGS) entry which is preliminary data.</text>
</comment>
<accession>A0ABU5ICY3</accession>
<proteinExistence type="predicted"/>
<dbReference type="RefSeq" id="WP_322465255.1">
    <property type="nucleotide sequence ID" value="NZ_JAXOJX010000012.1"/>
</dbReference>
<sequence>MRLGFSLLLAGQYLAHDPQRVCEGRQQFLGLGSVMALLAKAGNEGCLPKHTRLAFGYMAMSHFQQRFMLSHAYSQIPPVVAVQRLLLMRAQREFVWRRGGDFYSPGLRLFLLYGGSYITFKMP</sequence>
<organism evidence="1 2">
    <name type="scientific">Azohydromonas lata</name>
    <dbReference type="NCBI Taxonomy" id="45677"/>
    <lineage>
        <taxon>Bacteria</taxon>
        <taxon>Pseudomonadati</taxon>
        <taxon>Pseudomonadota</taxon>
        <taxon>Betaproteobacteria</taxon>
        <taxon>Burkholderiales</taxon>
        <taxon>Sphaerotilaceae</taxon>
        <taxon>Azohydromonas</taxon>
    </lineage>
</organism>
<dbReference type="EMBL" id="JAXOJX010000012">
    <property type="protein sequence ID" value="MDZ5456817.1"/>
    <property type="molecule type" value="Genomic_DNA"/>
</dbReference>
<dbReference type="Proteomes" id="UP001293718">
    <property type="component" value="Unassembled WGS sequence"/>
</dbReference>
<name>A0ABU5ICY3_9BURK</name>
<evidence type="ECO:0000313" key="2">
    <source>
        <dbReference type="Proteomes" id="UP001293718"/>
    </source>
</evidence>
<evidence type="ECO:0000313" key="1">
    <source>
        <dbReference type="EMBL" id="MDZ5456817.1"/>
    </source>
</evidence>
<reference evidence="1 2" key="1">
    <citation type="submission" date="2023-11" db="EMBL/GenBank/DDBJ databases">
        <title>Draft genome of Azohydromonas lata strain H1 (DSM1123), a polyhydroxyalkanoate producer.</title>
        <authorList>
            <person name="Traversa D."/>
            <person name="D'Addabbo P."/>
            <person name="Pazzani C."/>
            <person name="Manzari C."/>
            <person name="Chiara M."/>
            <person name="Scrascia M."/>
        </authorList>
    </citation>
    <scope>NUCLEOTIDE SEQUENCE [LARGE SCALE GENOMIC DNA]</scope>
    <source>
        <strain evidence="1 2">H1</strain>
    </source>
</reference>
<protein>
    <recommendedName>
        <fullName evidence="3">Secreted protein</fullName>
    </recommendedName>
</protein>
<gene>
    <name evidence="1" type="ORF">SM757_09560</name>
</gene>